<feature type="transmembrane region" description="Helical" evidence="1">
    <location>
        <begin position="7"/>
        <end position="30"/>
    </location>
</feature>
<feature type="domain" description="SLH" evidence="2">
    <location>
        <begin position="24"/>
        <end position="88"/>
    </location>
</feature>
<accession>A0A096BG88</accession>
<evidence type="ECO:0000313" key="3">
    <source>
        <dbReference type="EMBL" id="KGG79887.1"/>
    </source>
</evidence>
<dbReference type="SUPFAM" id="SSF48452">
    <property type="entry name" value="TPR-like"/>
    <property type="match status" value="1"/>
</dbReference>
<keyword evidence="1" id="KW-1133">Transmembrane helix</keyword>
<organism evidence="3 4">
    <name type="scientific">Caloranaerobacter azorensis H53214</name>
    <dbReference type="NCBI Taxonomy" id="1156417"/>
    <lineage>
        <taxon>Bacteria</taxon>
        <taxon>Bacillati</taxon>
        <taxon>Bacillota</taxon>
        <taxon>Tissierellia</taxon>
        <taxon>Tissierellales</taxon>
        <taxon>Thermohalobacteraceae</taxon>
        <taxon>Caloranaerobacter</taxon>
    </lineage>
</organism>
<proteinExistence type="predicted"/>
<evidence type="ECO:0000259" key="2">
    <source>
        <dbReference type="PROSITE" id="PS51272"/>
    </source>
</evidence>
<dbReference type="PANTHER" id="PTHR43308:SF5">
    <property type="entry name" value="S-LAYER PROTEIN _ PEPTIDOGLYCAN ENDO-BETA-N-ACETYLGLUCOSAMINIDASE"/>
    <property type="match status" value="1"/>
</dbReference>
<comment type="caution">
    <text evidence="3">The sequence shown here is derived from an EMBL/GenBank/DDBJ whole genome shotgun (WGS) entry which is preliminary data.</text>
</comment>
<dbReference type="EMBL" id="AZTB01000051">
    <property type="protein sequence ID" value="KGG79887.1"/>
    <property type="molecule type" value="Genomic_DNA"/>
</dbReference>
<dbReference type="PANTHER" id="PTHR43308">
    <property type="entry name" value="OUTER MEMBRANE PROTEIN ALPHA-RELATED"/>
    <property type="match status" value="1"/>
</dbReference>
<keyword evidence="1" id="KW-0812">Transmembrane</keyword>
<feature type="domain" description="SLH" evidence="2">
    <location>
        <begin position="203"/>
        <end position="266"/>
    </location>
</feature>
<dbReference type="InterPro" id="IPR001119">
    <property type="entry name" value="SLH_dom"/>
</dbReference>
<dbReference type="InterPro" id="IPR051465">
    <property type="entry name" value="Cell_Envelope_Struct_Comp"/>
</dbReference>
<dbReference type="STRING" id="1156417.Y919_09300"/>
<evidence type="ECO:0000313" key="4">
    <source>
        <dbReference type="Proteomes" id="UP000029622"/>
    </source>
</evidence>
<protein>
    <recommendedName>
        <fullName evidence="2">SLH domain-containing protein</fullName>
    </recommendedName>
</protein>
<gene>
    <name evidence="3" type="ORF">Y919_09300</name>
</gene>
<dbReference type="Proteomes" id="UP000029622">
    <property type="component" value="Unassembled WGS sequence"/>
</dbReference>
<dbReference type="Pfam" id="PF00395">
    <property type="entry name" value="SLH"/>
    <property type="match status" value="2"/>
</dbReference>
<evidence type="ECO:0000256" key="1">
    <source>
        <dbReference type="SAM" id="Phobius"/>
    </source>
</evidence>
<dbReference type="RefSeq" id="WP_035164189.1">
    <property type="nucleotide sequence ID" value="NZ_AZTB01000051.1"/>
</dbReference>
<reference evidence="3 4" key="1">
    <citation type="submission" date="2013-12" db="EMBL/GenBank/DDBJ databases">
        <title>Draft genome sequence of Caloranaerobacter sp. H53214.</title>
        <authorList>
            <person name="Jiang L.J."/>
            <person name="Shao Z.Z."/>
            <person name="Long M.N."/>
        </authorList>
    </citation>
    <scope>NUCLEOTIDE SEQUENCE [LARGE SCALE GENOMIC DNA]</scope>
    <source>
        <strain evidence="3 4">H53214</strain>
    </source>
</reference>
<sequence length="522" mass="61918">MRRIKAISYILVIALFFVNCSIIIADTFYLDVFGHWAEYTILWATNEANLFNGYPDGTFRPDDYITRAEYIAILYRAAKEKKVINDNAMTENKIDYEVVGKGTDNTDVNKESEENKSIITDNITDNSTNVTSNKYTLHYEDLSSDFWAYKEILPVAEFIDKYSVNLKFKDIFPGNKFEPNKYITREEATILSSFFTTLPIEEKTKEFIDIKPNYKYFNIIKKLVNNGIIEGYEDNTFRPYNNITRAEAATLIKRVYYDMDYLMNEYLNDIEFIDYTLDDNFSLFGNYSDRKLDDKDILYKKAVSTLEYISLMGYIPFEEQHLYLKEPIKVIRELKKDGYYNVVGINYYLIKFGNVSEEEKQKLLVELLDNYQLRDDIDDNESLLIFKECLNHNIEVDKLMKNLDKWYVSTKEDMTKFNIQFIKSKVYVNKGYYEKAIKIYEQDLPNTDNIEILKNFIMNKAYLQYKMNEFENAESVLRDGWEIIKANKHYLLDKDKYDKEFIGAIKRVLMAQSEYYLKIIQH</sequence>
<name>A0A096BG88_9FIRM</name>
<dbReference type="InterPro" id="IPR011990">
    <property type="entry name" value="TPR-like_helical_dom_sf"/>
</dbReference>
<dbReference type="AlphaFoldDB" id="A0A096BG88"/>
<dbReference type="PROSITE" id="PS51272">
    <property type="entry name" value="SLH"/>
    <property type="match status" value="2"/>
</dbReference>
<keyword evidence="1" id="KW-0472">Membrane</keyword>